<feature type="compositionally biased region" description="Polar residues" evidence="1">
    <location>
        <begin position="176"/>
        <end position="188"/>
    </location>
</feature>
<feature type="region of interest" description="Disordered" evidence="1">
    <location>
        <begin position="165"/>
        <end position="188"/>
    </location>
</feature>
<sequence length="188" mass="21661">MSQEEQMPQAMVEYPPRPMGNRARSKSLFSVIPLFQTFLHNARQELLTSQNDLTVSFRLRRATARKLAFYRAMLRRLQYNPITHSTRTGPNTGVPVLIPWILTQIRRERSNLVINDENRRLLRSSIEDRRADVVTFLRQIEIEADLDKAWKLRYSGLVEEQKDAINDSFHPATKGDNANNAGPSNAQA</sequence>
<dbReference type="EMBL" id="ML119141">
    <property type="protein sequence ID" value="RPB10725.1"/>
    <property type="molecule type" value="Genomic_DNA"/>
</dbReference>
<protein>
    <submittedName>
        <fullName evidence="2">Uncharacterized protein</fullName>
    </submittedName>
</protein>
<gene>
    <name evidence="2" type="ORF">P167DRAFT_576058</name>
</gene>
<accession>A0A3N4KY97</accession>
<evidence type="ECO:0000313" key="2">
    <source>
        <dbReference type="EMBL" id="RPB10725.1"/>
    </source>
</evidence>
<dbReference type="AlphaFoldDB" id="A0A3N4KY97"/>
<keyword evidence="3" id="KW-1185">Reference proteome</keyword>
<evidence type="ECO:0000256" key="1">
    <source>
        <dbReference type="SAM" id="MobiDB-lite"/>
    </source>
</evidence>
<dbReference type="Proteomes" id="UP000277580">
    <property type="component" value="Unassembled WGS sequence"/>
</dbReference>
<organism evidence="2 3">
    <name type="scientific">Morchella conica CCBAS932</name>
    <dbReference type="NCBI Taxonomy" id="1392247"/>
    <lineage>
        <taxon>Eukaryota</taxon>
        <taxon>Fungi</taxon>
        <taxon>Dikarya</taxon>
        <taxon>Ascomycota</taxon>
        <taxon>Pezizomycotina</taxon>
        <taxon>Pezizomycetes</taxon>
        <taxon>Pezizales</taxon>
        <taxon>Morchellaceae</taxon>
        <taxon>Morchella</taxon>
    </lineage>
</organism>
<dbReference type="InParanoid" id="A0A3N4KY97"/>
<proteinExistence type="predicted"/>
<evidence type="ECO:0000313" key="3">
    <source>
        <dbReference type="Proteomes" id="UP000277580"/>
    </source>
</evidence>
<name>A0A3N4KY97_9PEZI</name>
<reference evidence="2 3" key="1">
    <citation type="journal article" date="2018" name="Nat. Ecol. Evol.">
        <title>Pezizomycetes genomes reveal the molecular basis of ectomycorrhizal truffle lifestyle.</title>
        <authorList>
            <person name="Murat C."/>
            <person name="Payen T."/>
            <person name="Noel B."/>
            <person name="Kuo A."/>
            <person name="Morin E."/>
            <person name="Chen J."/>
            <person name="Kohler A."/>
            <person name="Krizsan K."/>
            <person name="Balestrini R."/>
            <person name="Da Silva C."/>
            <person name="Montanini B."/>
            <person name="Hainaut M."/>
            <person name="Levati E."/>
            <person name="Barry K.W."/>
            <person name="Belfiori B."/>
            <person name="Cichocki N."/>
            <person name="Clum A."/>
            <person name="Dockter R.B."/>
            <person name="Fauchery L."/>
            <person name="Guy J."/>
            <person name="Iotti M."/>
            <person name="Le Tacon F."/>
            <person name="Lindquist E.A."/>
            <person name="Lipzen A."/>
            <person name="Malagnac F."/>
            <person name="Mello A."/>
            <person name="Molinier V."/>
            <person name="Miyauchi S."/>
            <person name="Poulain J."/>
            <person name="Riccioni C."/>
            <person name="Rubini A."/>
            <person name="Sitrit Y."/>
            <person name="Splivallo R."/>
            <person name="Traeger S."/>
            <person name="Wang M."/>
            <person name="Zifcakova L."/>
            <person name="Wipf D."/>
            <person name="Zambonelli A."/>
            <person name="Paolocci F."/>
            <person name="Nowrousian M."/>
            <person name="Ottonello S."/>
            <person name="Baldrian P."/>
            <person name="Spatafora J.W."/>
            <person name="Henrissat B."/>
            <person name="Nagy L.G."/>
            <person name="Aury J.M."/>
            <person name="Wincker P."/>
            <person name="Grigoriev I.V."/>
            <person name="Bonfante P."/>
            <person name="Martin F.M."/>
        </authorList>
    </citation>
    <scope>NUCLEOTIDE SEQUENCE [LARGE SCALE GENOMIC DNA]</scope>
    <source>
        <strain evidence="2 3">CCBAS932</strain>
    </source>
</reference>
<dbReference type="OrthoDB" id="10492656at2759"/>